<evidence type="ECO:0000256" key="6">
    <source>
        <dbReference type="ARBA" id="ARBA00022840"/>
    </source>
</evidence>
<reference evidence="11" key="1">
    <citation type="submission" date="2015-12" db="EMBL/GenBank/DDBJ databases">
        <title>Complete genome sequences of two moderately thermophilic Paenibacillus species.</title>
        <authorList>
            <person name="Butler R.III."/>
            <person name="Wang J."/>
            <person name="Stark B.C."/>
            <person name="Pombert J.-F."/>
        </authorList>
    </citation>
    <scope>NUCLEOTIDE SEQUENCE [LARGE SCALE GENOMIC DNA]</scope>
    <source>
        <strain evidence="11">32O-Y</strain>
    </source>
</reference>
<evidence type="ECO:0000256" key="1">
    <source>
        <dbReference type="ARBA" id="ARBA00012513"/>
    </source>
</evidence>
<dbReference type="InterPro" id="IPR011009">
    <property type="entry name" value="Kinase-like_dom_sf"/>
</dbReference>
<dbReference type="PATRIC" id="fig|162209.4.peg.4774"/>
<evidence type="ECO:0000256" key="5">
    <source>
        <dbReference type="ARBA" id="ARBA00022777"/>
    </source>
</evidence>
<dbReference type="PANTHER" id="PTHR24363:SF0">
    <property type="entry name" value="SERINE_THREONINE KINASE LIKE DOMAIN CONTAINING 1"/>
    <property type="match status" value="1"/>
</dbReference>
<dbReference type="EMBL" id="CP013652">
    <property type="protein sequence ID" value="ALS24808.1"/>
    <property type="molecule type" value="Genomic_DNA"/>
</dbReference>
<accession>A0A0U2UF70</accession>
<proteinExistence type="predicted"/>
<evidence type="ECO:0000259" key="9">
    <source>
        <dbReference type="PROSITE" id="PS50011"/>
    </source>
</evidence>
<dbReference type="STRING" id="162209.IJ22_45280"/>
<evidence type="ECO:0000256" key="3">
    <source>
        <dbReference type="ARBA" id="ARBA00022679"/>
    </source>
</evidence>
<name>A0A0U2UF70_9BACL</name>
<dbReference type="RefSeq" id="WP_054819657.1">
    <property type="nucleotide sequence ID" value="NZ_CP013652.1"/>
</dbReference>
<keyword evidence="5 10" id="KW-0418">Kinase</keyword>
<evidence type="ECO:0000256" key="2">
    <source>
        <dbReference type="ARBA" id="ARBA00022527"/>
    </source>
</evidence>
<dbReference type="PROSITE" id="PS00107">
    <property type="entry name" value="PROTEIN_KINASE_ATP"/>
    <property type="match status" value="1"/>
</dbReference>
<dbReference type="EC" id="2.7.11.1" evidence="1"/>
<dbReference type="KEGG" id="pnp:IJ22_45280"/>
<dbReference type="PROSITE" id="PS50011">
    <property type="entry name" value="PROTEIN_KINASE_DOM"/>
    <property type="match status" value="1"/>
</dbReference>
<comment type="catalytic activity">
    <reaction evidence="7">
        <text>L-threonyl-[protein] + ATP = O-phospho-L-threonyl-[protein] + ADP + H(+)</text>
        <dbReference type="Rhea" id="RHEA:46608"/>
        <dbReference type="Rhea" id="RHEA-COMP:11060"/>
        <dbReference type="Rhea" id="RHEA-COMP:11605"/>
        <dbReference type="ChEBI" id="CHEBI:15378"/>
        <dbReference type="ChEBI" id="CHEBI:30013"/>
        <dbReference type="ChEBI" id="CHEBI:30616"/>
        <dbReference type="ChEBI" id="CHEBI:61977"/>
        <dbReference type="ChEBI" id="CHEBI:456216"/>
        <dbReference type="EC" id="2.7.11.1"/>
    </reaction>
</comment>
<keyword evidence="3" id="KW-0808">Transferase</keyword>
<evidence type="ECO:0000256" key="4">
    <source>
        <dbReference type="ARBA" id="ARBA00022741"/>
    </source>
</evidence>
<dbReference type="OrthoDB" id="583109at2"/>
<reference evidence="10 11" key="2">
    <citation type="journal article" date="2016" name="Genome Announc.">
        <title>Complete Genome Sequences of Two Interactive Moderate Thermophiles, Paenibacillus napthalenovorans 32O-Y and Paenibacillus sp. 32O-W.</title>
        <authorList>
            <person name="Butler R.R.III."/>
            <person name="Wang J."/>
            <person name="Stark B.C."/>
            <person name="Pombert J.F."/>
        </authorList>
    </citation>
    <scope>NUCLEOTIDE SEQUENCE [LARGE SCALE GENOMIC DNA]</scope>
    <source>
        <strain evidence="10 11">32O-Y</strain>
    </source>
</reference>
<dbReference type="SUPFAM" id="SSF56112">
    <property type="entry name" value="Protein kinase-like (PK-like)"/>
    <property type="match status" value="1"/>
</dbReference>
<keyword evidence="2 10" id="KW-0723">Serine/threonine-protein kinase</keyword>
<dbReference type="GO" id="GO:0005524">
    <property type="term" value="F:ATP binding"/>
    <property type="evidence" value="ECO:0007669"/>
    <property type="project" value="UniProtKB-UniRule"/>
</dbReference>
<dbReference type="GO" id="GO:0004674">
    <property type="term" value="F:protein serine/threonine kinase activity"/>
    <property type="evidence" value="ECO:0007669"/>
    <property type="project" value="UniProtKB-KW"/>
</dbReference>
<dbReference type="AlphaFoldDB" id="A0A0U2UF70"/>
<gene>
    <name evidence="10" type="ORF">IJ22_45280</name>
</gene>
<organism evidence="10 11">
    <name type="scientific">Paenibacillus naphthalenovorans</name>
    <dbReference type="NCBI Taxonomy" id="162209"/>
    <lineage>
        <taxon>Bacteria</taxon>
        <taxon>Bacillati</taxon>
        <taxon>Bacillota</taxon>
        <taxon>Bacilli</taxon>
        <taxon>Bacillales</taxon>
        <taxon>Paenibacillaceae</taxon>
        <taxon>Paenibacillus</taxon>
    </lineage>
</organism>
<dbReference type="Gene3D" id="1.10.510.10">
    <property type="entry name" value="Transferase(Phosphotransferase) domain 1"/>
    <property type="match status" value="1"/>
</dbReference>
<evidence type="ECO:0000313" key="10">
    <source>
        <dbReference type="EMBL" id="ALS24808.1"/>
    </source>
</evidence>
<protein>
    <recommendedName>
        <fullName evidence="1">non-specific serine/threonine protein kinase</fullName>
        <ecNumber evidence="1">2.7.11.1</ecNumber>
    </recommendedName>
</protein>
<dbReference type="InterPro" id="IPR017441">
    <property type="entry name" value="Protein_kinase_ATP_BS"/>
</dbReference>
<dbReference type="Pfam" id="PF00069">
    <property type="entry name" value="Pkinase"/>
    <property type="match status" value="1"/>
</dbReference>
<dbReference type="Proteomes" id="UP000061660">
    <property type="component" value="Chromosome"/>
</dbReference>
<comment type="catalytic activity">
    <reaction evidence="8">
        <text>L-seryl-[protein] + ATP = O-phospho-L-seryl-[protein] + ADP + H(+)</text>
        <dbReference type="Rhea" id="RHEA:17989"/>
        <dbReference type="Rhea" id="RHEA-COMP:9863"/>
        <dbReference type="Rhea" id="RHEA-COMP:11604"/>
        <dbReference type="ChEBI" id="CHEBI:15378"/>
        <dbReference type="ChEBI" id="CHEBI:29999"/>
        <dbReference type="ChEBI" id="CHEBI:30616"/>
        <dbReference type="ChEBI" id="CHEBI:83421"/>
        <dbReference type="ChEBI" id="CHEBI:456216"/>
        <dbReference type="EC" id="2.7.11.1"/>
    </reaction>
</comment>
<evidence type="ECO:0000256" key="7">
    <source>
        <dbReference type="ARBA" id="ARBA00047899"/>
    </source>
</evidence>
<keyword evidence="6" id="KW-0067">ATP-binding</keyword>
<keyword evidence="4" id="KW-0547">Nucleotide-binding</keyword>
<dbReference type="SMART" id="SM00220">
    <property type="entry name" value="S_TKc"/>
    <property type="match status" value="1"/>
</dbReference>
<evidence type="ECO:0000313" key="11">
    <source>
        <dbReference type="Proteomes" id="UP000061660"/>
    </source>
</evidence>
<feature type="domain" description="Protein kinase" evidence="9">
    <location>
        <begin position="24"/>
        <end position="302"/>
    </location>
</feature>
<dbReference type="PANTHER" id="PTHR24363">
    <property type="entry name" value="SERINE/THREONINE PROTEIN KINASE"/>
    <property type="match status" value="1"/>
</dbReference>
<keyword evidence="11" id="KW-1185">Reference proteome</keyword>
<dbReference type="InterPro" id="IPR000719">
    <property type="entry name" value="Prot_kinase_dom"/>
</dbReference>
<evidence type="ECO:0000256" key="8">
    <source>
        <dbReference type="ARBA" id="ARBA00048679"/>
    </source>
</evidence>
<sequence>MTTLFEPAVPVGAWIQGKWNKNQYRVERLLGEGANGKVFLVSRRKRLYALKIGFDPADHQSEVNALKALTKSSTSFQDMLVEADDFSQEGMDYPFCVMRYIKGKSLTEFIKQYGTDWIPLIGLNLLRKLSELHSSGFVFGDLKAENMIITGYGEVELIDFGGVTAKGRSVKQFTEVYDRGFWNNGSRTADEGYDLFSFAVLLLQVTDRERFQSVTSILPQTRNVEWLIELLQGCPPLAQAAPLLRKALTGRYDSSKQMLADWRARSLGNGTVHKKPVNGDWIKLCFAASLIVFGATLYLVWP</sequence>